<dbReference type="EMBL" id="AMZH03012743">
    <property type="protein sequence ID" value="RRT50482.1"/>
    <property type="molecule type" value="Genomic_DNA"/>
</dbReference>
<proteinExistence type="predicted"/>
<evidence type="ECO:0000313" key="3">
    <source>
        <dbReference type="Proteomes" id="UP000287651"/>
    </source>
</evidence>
<evidence type="ECO:0000313" key="2">
    <source>
        <dbReference type="EMBL" id="RRT50482.1"/>
    </source>
</evidence>
<protein>
    <submittedName>
        <fullName evidence="2">Uncharacterized protein</fullName>
    </submittedName>
</protein>
<name>A0A426YFE7_ENSVE</name>
<dbReference type="Proteomes" id="UP000287651">
    <property type="component" value="Unassembled WGS sequence"/>
</dbReference>
<comment type="caution">
    <text evidence="2">The sequence shown here is derived from an EMBL/GenBank/DDBJ whole genome shotgun (WGS) entry which is preliminary data.</text>
</comment>
<accession>A0A426YFE7</accession>
<reference evidence="2 3" key="1">
    <citation type="journal article" date="2014" name="Agronomy (Basel)">
        <title>A Draft Genome Sequence for Ensete ventricosum, the Drought-Tolerant Tree Against Hunger.</title>
        <authorList>
            <person name="Harrison J."/>
            <person name="Moore K.A."/>
            <person name="Paszkiewicz K."/>
            <person name="Jones T."/>
            <person name="Grant M."/>
            <person name="Ambacheew D."/>
            <person name="Muzemil S."/>
            <person name="Studholme D.J."/>
        </authorList>
    </citation>
    <scope>NUCLEOTIDE SEQUENCE [LARGE SCALE GENOMIC DNA]</scope>
</reference>
<feature type="region of interest" description="Disordered" evidence="1">
    <location>
        <begin position="1"/>
        <end position="49"/>
    </location>
</feature>
<sequence length="105" mass="11569">MASARARGANAVTDVGFKGRDPNPNGLRYDWRQRASRSQLKTPGEIGTGGAHLRDKNLFLVSGETDKAPRLRHPRLGLCRKPSPWSWIQACYVASVKTTSEQPPV</sequence>
<evidence type="ECO:0000256" key="1">
    <source>
        <dbReference type="SAM" id="MobiDB-lite"/>
    </source>
</evidence>
<organism evidence="2 3">
    <name type="scientific">Ensete ventricosum</name>
    <name type="common">Abyssinian banana</name>
    <name type="synonym">Musa ensete</name>
    <dbReference type="NCBI Taxonomy" id="4639"/>
    <lineage>
        <taxon>Eukaryota</taxon>
        <taxon>Viridiplantae</taxon>
        <taxon>Streptophyta</taxon>
        <taxon>Embryophyta</taxon>
        <taxon>Tracheophyta</taxon>
        <taxon>Spermatophyta</taxon>
        <taxon>Magnoliopsida</taxon>
        <taxon>Liliopsida</taxon>
        <taxon>Zingiberales</taxon>
        <taxon>Musaceae</taxon>
        <taxon>Ensete</taxon>
    </lineage>
</organism>
<dbReference type="AlphaFoldDB" id="A0A426YFE7"/>
<gene>
    <name evidence="2" type="ORF">B296_00038176</name>
</gene>